<reference evidence="1 2" key="1">
    <citation type="journal article" date="2017" name="Nat. Ecol. Evol.">
        <title>Scallop genome provides insights into evolution of bilaterian karyotype and development.</title>
        <authorList>
            <person name="Wang S."/>
            <person name="Zhang J."/>
            <person name="Jiao W."/>
            <person name="Li J."/>
            <person name="Xun X."/>
            <person name="Sun Y."/>
            <person name="Guo X."/>
            <person name="Huan P."/>
            <person name="Dong B."/>
            <person name="Zhang L."/>
            <person name="Hu X."/>
            <person name="Sun X."/>
            <person name="Wang J."/>
            <person name="Zhao C."/>
            <person name="Wang Y."/>
            <person name="Wang D."/>
            <person name="Huang X."/>
            <person name="Wang R."/>
            <person name="Lv J."/>
            <person name="Li Y."/>
            <person name="Zhang Z."/>
            <person name="Liu B."/>
            <person name="Lu W."/>
            <person name="Hui Y."/>
            <person name="Liang J."/>
            <person name="Zhou Z."/>
            <person name="Hou R."/>
            <person name="Li X."/>
            <person name="Liu Y."/>
            <person name="Li H."/>
            <person name="Ning X."/>
            <person name="Lin Y."/>
            <person name="Zhao L."/>
            <person name="Xing Q."/>
            <person name="Dou J."/>
            <person name="Li Y."/>
            <person name="Mao J."/>
            <person name="Guo H."/>
            <person name="Dou H."/>
            <person name="Li T."/>
            <person name="Mu C."/>
            <person name="Jiang W."/>
            <person name="Fu Q."/>
            <person name="Fu X."/>
            <person name="Miao Y."/>
            <person name="Liu J."/>
            <person name="Yu Q."/>
            <person name="Li R."/>
            <person name="Liao H."/>
            <person name="Li X."/>
            <person name="Kong Y."/>
            <person name="Jiang Z."/>
            <person name="Chourrout D."/>
            <person name="Li R."/>
            <person name="Bao Z."/>
        </authorList>
    </citation>
    <scope>NUCLEOTIDE SEQUENCE [LARGE SCALE GENOMIC DNA]</scope>
    <source>
        <strain evidence="1 2">PY_sf001</strain>
    </source>
</reference>
<dbReference type="PANTHER" id="PTHR10704">
    <property type="entry name" value="CARBOHYDRATE SULFOTRANSFERASE"/>
    <property type="match status" value="1"/>
</dbReference>
<evidence type="ECO:0000313" key="1">
    <source>
        <dbReference type="EMBL" id="OWF42836.1"/>
    </source>
</evidence>
<dbReference type="PANTHER" id="PTHR10704:SF44">
    <property type="entry name" value="LD35051P-RELATED"/>
    <property type="match status" value="1"/>
</dbReference>
<dbReference type="SUPFAM" id="SSF52540">
    <property type="entry name" value="P-loop containing nucleoside triphosphate hydrolases"/>
    <property type="match status" value="1"/>
</dbReference>
<dbReference type="OrthoDB" id="5987729at2759"/>
<sequence>MTRTYSGCLRRYNHTTAGIDNCIHHLHATCVPAKLRVIKCIRIDMDTVNLLQQRLPFLKVIHVVRDPRGVMNSRVKVKLSNWINLDTEVTDLCSRMTNNIEMAAQMNENYVKQIVYELVAEHPIGMAEELYKFAGLELSPMARKGVYRLSHYSPLARDCDWCTKKSNSTKTSLLWRSQLDLEHARTIDSHCLELYRAMGYLAVEDVQQLRNLSIPLRLRILPPGPL</sequence>
<dbReference type="GO" id="GO:0006790">
    <property type="term" value="P:sulfur compound metabolic process"/>
    <property type="evidence" value="ECO:0007669"/>
    <property type="project" value="TreeGrafter"/>
</dbReference>
<dbReference type="GO" id="GO:0001517">
    <property type="term" value="F:N-acetylglucosamine 6-O-sulfotransferase activity"/>
    <property type="evidence" value="ECO:0007669"/>
    <property type="project" value="TreeGrafter"/>
</dbReference>
<comment type="caution">
    <text evidence="1">The sequence shown here is derived from an EMBL/GenBank/DDBJ whole genome shotgun (WGS) entry which is preliminary data.</text>
</comment>
<dbReference type="InterPro" id="IPR051135">
    <property type="entry name" value="Gal/GlcNAc/GalNAc_ST"/>
</dbReference>
<dbReference type="Gene3D" id="3.40.50.300">
    <property type="entry name" value="P-loop containing nucleotide triphosphate hydrolases"/>
    <property type="match status" value="1"/>
</dbReference>
<dbReference type="EMBL" id="NEDP02005216">
    <property type="protein sequence ID" value="OWF42836.1"/>
    <property type="molecule type" value="Genomic_DNA"/>
</dbReference>
<keyword evidence="2" id="KW-1185">Reference proteome</keyword>
<organism evidence="1 2">
    <name type="scientific">Mizuhopecten yessoensis</name>
    <name type="common">Japanese scallop</name>
    <name type="synonym">Patinopecten yessoensis</name>
    <dbReference type="NCBI Taxonomy" id="6573"/>
    <lineage>
        <taxon>Eukaryota</taxon>
        <taxon>Metazoa</taxon>
        <taxon>Spiralia</taxon>
        <taxon>Lophotrochozoa</taxon>
        <taxon>Mollusca</taxon>
        <taxon>Bivalvia</taxon>
        <taxon>Autobranchia</taxon>
        <taxon>Pteriomorphia</taxon>
        <taxon>Pectinida</taxon>
        <taxon>Pectinoidea</taxon>
        <taxon>Pectinidae</taxon>
        <taxon>Mizuhopecten</taxon>
    </lineage>
</organism>
<dbReference type="AlphaFoldDB" id="A0A210Q269"/>
<gene>
    <name evidence="1" type="ORF">KP79_PYT11803</name>
</gene>
<dbReference type="GO" id="GO:0006044">
    <property type="term" value="P:N-acetylglucosamine metabolic process"/>
    <property type="evidence" value="ECO:0007669"/>
    <property type="project" value="TreeGrafter"/>
</dbReference>
<proteinExistence type="predicted"/>
<accession>A0A210Q269</accession>
<name>A0A210Q269_MIZYE</name>
<evidence type="ECO:0000313" key="2">
    <source>
        <dbReference type="Proteomes" id="UP000242188"/>
    </source>
</evidence>
<dbReference type="InterPro" id="IPR027417">
    <property type="entry name" value="P-loop_NTPase"/>
</dbReference>
<dbReference type="Proteomes" id="UP000242188">
    <property type="component" value="Unassembled WGS sequence"/>
</dbReference>
<dbReference type="Pfam" id="PF13469">
    <property type="entry name" value="Sulfotransfer_3"/>
    <property type="match status" value="1"/>
</dbReference>
<protein>
    <submittedName>
        <fullName evidence="1">Carbohydrate sulfotransferase 5</fullName>
    </submittedName>
</protein>
<keyword evidence="1" id="KW-0808">Transferase</keyword>